<reference evidence="4 5" key="1">
    <citation type="submission" date="2020-10" db="EMBL/GenBank/DDBJ databases">
        <authorList>
            <person name="Peeters C."/>
        </authorList>
    </citation>
    <scope>NUCLEOTIDE SEQUENCE [LARGE SCALE GENOMIC DNA]</scope>
    <source>
        <strain evidence="4 5">LMG 28140</strain>
    </source>
</reference>
<dbReference type="InterPro" id="IPR007065">
    <property type="entry name" value="HPP"/>
</dbReference>
<feature type="domain" description="CBS" evidence="3">
    <location>
        <begin position="353"/>
        <end position="409"/>
    </location>
</feature>
<dbReference type="Pfam" id="PF00571">
    <property type="entry name" value="CBS"/>
    <property type="match status" value="2"/>
</dbReference>
<dbReference type="InterPro" id="IPR058581">
    <property type="entry name" value="TM_HPP"/>
</dbReference>
<evidence type="ECO:0000256" key="2">
    <source>
        <dbReference type="SAM" id="Phobius"/>
    </source>
</evidence>
<comment type="caution">
    <text evidence="4">The sequence shown here is derived from an EMBL/GenBank/DDBJ whole genome shotgun (WGS) entry which is preliminary data.</text>
</comment>
<dbReference type="Gene3D" id="3.10.580.10">
    <property type="entry name" value="CBS-domain"/>
    <property type="match status" value="1"/>
</dbReference>
<dbReference type="Proteomes" id="UP000598032">
    <property type="component" value="Unassembled WGS sequence"/>
</dbReference>
<dbReference type="SMART" id="SM00116">
    <property type="entry name" value="CBS"/>
    <property type="match status" value="2"/>
</dbReference>
<dbReference type="CDD" id="cd04600">
    <property type="entry name" value="CBS_pair_HPP_assoc"/>
    <property type="match status" value="1"/>
</dbReference>
<dbReference type="SUPFAM" id="SSF54631">
    <property type="entry name" value="CBS-domain pair"/>
    <property type="match status" value="1"/>
</dbReference>
<feature type="transmembrane region" description="Helical" evidence="2">
    <location>
        <begin position="56"/>
        <end position="74"/>
    </location>
</feature>
<gene>
    <name evidence="4" type="ORF">LMG28140_00880</name>
</gene>
<dbReference type="PANTHER" id="PTHR33741:SF5">
    <property type="entry name" value="TRANSMEMBRANE PROTEIN DDB_G0269096-RELATED"/>
    <property type="match status" value="1"/>
</dbReference>
<dbReference type="InterPro" id="IPR046342">
    <property type="entry name" value="CBS_dom_sf"/>
</dbReference>
<evidence type="ECO:0000313" key="5">
    <source>
        <dbReference type="Proteomes" id="UP000598032"/>
    </source>
</evidence>
<name>A0ABM8NC95_9BURK</name>
<accession>A0ABM8NC95</accession>
<proteinExistence type="predicted"/>
<keyword evidence="2" id="KW-0472">Membrane</keyword>
<protein>
    <recommendedName>
        <fullName evidence="3">CBS domain-containing protein</fullName>
    </recommendedName>
</protein>
<keyword evidence="5" id="KW-1185">Reference proteome</keyword>
<dbReference type="Pfam" id="PF04982">
    <property type="entry name" value="TM_HPP"/>
    <property type="match status" value="1"/>
</dbReference>
<keyword evidence="2" id="KW-1133">Transmembrane helix</keyword>
<feature type="transmembrane region" description="Helical" evidence="2">
    <location>
        <begin position="157"/>
        <end position="174"/>
    </location>
</feature>
<evidence type="ECO:0000259" key="3">
    <source>
        <dbReference type="PROSITE" id="PS51371"/>
    </source>
</evidence>
<dbReference type="PROSITE" id="PS51371">
    <property type="entry name" value="CBS"/>
    <property type="match status" value="2"/>
</dbReference>
<feature type="transmembrane region" description="Helical" evidence="2">
    <location>
        <begin position="80"/>
        <end position="99"/>
    </location>
</feature>
<feature type="domain" description="CBS" evidence="3">
    <location>
        <begin position="273"/>
        <end position="329"/>
    </location>
</feature>
<sequence length="415" mass="44404">MTRVYSCCRGFPGNFWPRITDFFSIPILSRSATLRWLSSFIPAPVSVKWQERARSCLGALLGIAFTGGSMFLLLGPAANIPLLVAPMGASAVLLFAVPASPLAQPWSIIGGNLVSATIGVTCAQVVADPTLAAALAVALSIAGMFALRCVHPPSGAVALTAVLGGPVIHALGYRFVLEPIAIQSAALLAATIIYHAVTGHRYPHAGWHSRHADSKPADDASRGGFTRADLDSVLKRRGEMLDIDPDDLESLLRETQLQAFSRSFNELSCEDIMSRQVLSVSPTTRATAAWGLLKRNKVKALPVTDANQNLIGIVTRSDLVDKRVFGQYLPFATRLDGWLRGDPSRTPSVGSVMATEVRTIRATAPITDLVPLFANHGHHHIPVLDSAGHLIGMITQVDLISGLYRQTVIHAQHAA</sequence>
<evidence type="ECO:0000256" key="1">
    <source>
        <dbReference type="PROSITE-ProRule" id="PRU00703"/>
    </source>
</evidence>
<organism evidence="4 5">
    <name type="scientific">Paraburkholderia metrosideri</name>
    <dbReference type="NCBI Taxonomy" id="580937"/>
    <lineage>
        <taxon>Bacteria</taxon>
        <taxon>Pseudomonadati</taxon>
        <taxon>Pseudomonadota</taxon>
        <taxon>Betaproteobacteria</taxon>
        <taxon>Burkholderiales</taxon>
        <taxon>Burkholderiaceae</taxon>
        <taxon>Paraburkholderia</taxon>
    </lineage>
</organism>
<keyword evidence="1" id="KW-0129">CBS domain</keyword>
<feature type="transmembrane region" description="Helical" evidence="2">
    <location>
        <begin position="132"/>
        <end position="150"/>
    </location>
</feature>
<dbReference type="EMBL" id="CAJHCP010000002">
    <property type="protein sequence ID" value="CAD6517043.1"/>
    <property type="molecule type" value="Genomic_DNA"/>
</dbReference>
<dbReference type="PANTHER" id="PTHR33741">
    <property type="entry name" value="TRANSMEMBRANE PROTEIN DDB_G0269096-RELATED"/>
    <property type="match status" value="1"/>
</dbReference>
<dbReference type="InterPro" id="IPR000644">
    <property type="entry name" value="CBS_dom"/>
</dbReference>
<keyword evidence="2" id="KW-0812">Transmembrane</keyword>
<evidence type="ECO:0000313" key="4">
    <source>
        <dbReference type="EMBL" id="CAD6517043.1"/>
    </source>
</evidence>